<evidence type="ECO:0000256" key="1">
    <source>
        <dbReference type="SAM" id="Phobius"/>
    </source>
</evidence>
<proteinExistence type="predicted"/>
<name>A0A841Q1C6_9BACI</name>
<evidence type="ECO:0000313" key="2">
    <source>
        <dbReference type="EMBL" id="MBB6451782.1"/>
    </source>
</evidence>
<keyword evidence="1" id="KW-0472">Membrane</keyword>
<keyword evidence="3" id="KW-1185">Reference proteome</keyword>
<keyword evidence="1" id="KW-1133">Transmembrane helix</keyword>
<keyword evidence="1" id="KW-0812">Transmembrane</keyword>
<reference evidence="2 3" key="1">
    <citation type="submission" date="2020-08" db="EMBL/GenBank/DDBJ databases">
        <title>Genomic Encyclopedia of Type Strains, Phase IV (KMG-IV): sequencing the most valuable type-strain genomes for metagenomic binning, comparative biology and taxonomic classification.</title>
        <authorList>
            <person name="Goeker M."/>
        </authorList>
    </citation>
    <scope>NUCLEOTIDE SEQUENCE [LARGE SCALE GENOMIC DNA]</scope>
    <source>
        <strain evidence="2 3">DSM 19612</strain>
    </source>
</reference>
<feature type="transmembrane region" description="Helical" evidence="1">
    <location>
        <begin position="70"/>
        <end position="89"/>
    </location>
</feature>
<dbReference type="EMBL" id="JACHGH010000001">
    <property type="protein sequence ID" value="MBB6451782.1"/>
    <property type="molecule type" value="Genomic_DNA"/>
</dbReference>
<gene>
    <name evidence="2" type="ORF">HNQ94_000203</name>
</gene>
<feature type="transmembrane region" description="Helical" evidence="1">
    <location>
        <begin position="6"/>
        <end position="25"/>
    </location>
</feature>
<dbReference type="AlphaFoldDB" id="A0A841Q1C6"/>
<feature type="transmembrane region" description="Helical" evidence="1">
    <location>
        <begin position="32"/>
        <end position="50"/>
    </location>
</feature>
<comment type="caution">
    <text evidence="2">The sequence shown here is derived from an EMBL/GenBank/DDBJ whole genome shotgun (WGS) entry which is preliminary data.</text>
</comment>
<organism evidence="2 3">
    <name type="scientific">Salirhabdus euzebyi</name>
    <dbReference type="NCBI Taxonomy" id="394506"/>
    <lineage>
        <taxon>Bacteria</taxon>
        <taxon>Bacillati</taxon>
        <taxon>Bacillota</taxon>
        <taxon>Bacilli</taxon>
        <taxon>Bacillales</taxon>
        <taxon>Bacillaceae</taxon>
        <taxon>Salirhabdus</taxon>
    </lineage>
</organism>
<accession>A0A841Q1C6</accession>
<protein>
    <submittedName>
        <fullName evidence="2">Putative membrane protein</fullName>
    </submittedName>
</protein>
<dbReference type="Proteomes" id="UP000581688">
    <property type="component" value="Unassembled WGS sequence"/>
</dbReference>
<sequence length="96" mass="10861">MLVLFFVEVVVIGLAIYYFDFINSWLTSSSRVIQWIGLSLLLIFSLHFSIQSSQVIAGGLEKTFELSNESYSSIFLISTVIILLLLLIVSNNRINK</sequence>
<evidence type="ECO:0000313" key="3">
    <source>
        <dbReference type="Proteomes" id="UP000581688"/>
    </source>
</evidence>